<comment type="caution">
    <text evidence="5">The sequence shown here is derived from an EMBL/GenBank/DDBJ whole genome shotgun (WGS) entry which is preliminary data.</text>
</comment>
<keyword evidence="3" id="KW-0408">Iron</keyword>
<dbReference type="EMBL" id="JASCZI010181963">
    <property type="protein sequence ID" value="MED6186570.1"/>
    <property type="molecule type" value="Genomic_DNA"/>
</dbReference>
<dbReference type="InterPro" id="IPR001128">
    <property type="entry name" value="Cyt_P450"/>
</dbReference>
<sequence length="510" mass="59129">MMWILGLSIIVSVIVIYAFQWIIMLTDPKFRNRSSLPPGSMGFPFIGETLQFMIPSYSLDIHPFITRRIQRFGPIFRTSLFGKPVIISTDPEFNNYLIQQEGNLVENYSGPVSTILGKFGVSASDIHKYVRSITLNHTGPERIREKLIPQFEDMIIKTLHQWSTQTSVDVKQSITKMNFHFFAKHFFGYDIEKLPSNTERISEELFTDFTDGFKTIPLNIYGTTYHKCLEEWKKAFKIVKNMLEARRNSPEKYRGDLLDQVIDDLEKEKLMNVDQNVLLIIGIWFATCASISSAVQLLFKFLSDDPSVLEELREEHEKILRSRDKSSSSLTWNEYKSMKFTQQVMNEALRFTLLLPGLIRIALRDIHLKEYIIPANWIILVFTPNLHMNSEIYKDPLTFNPWRWKVCMKFPFHLFIYLTFLINLITNKFLISFNAIKDLDSLTVSKNFKPFGGGLGQCPGAELSRAFTATFLHVLVTKYRWTKIKGGKAVRNPILGFSDGIHIKIWEDAE</sequence>
<dbReference type="InterPro" id="IPR036396">
    <property type="entry name" value="Cyt_P450_sf"/>
</dbReference>
<dbReference type="PRINTS" id="PR00463">
    <property type="entry name" value="EP450I"/>
</dbReference>
<feature type="transmembrane region" description="Helical" evidence="4">
    <location>
        <begin position="6"/>
        <end position="25"/>
    </location>
</feature>
<name>A0ABU6WL64_9FABA</name>
<evidence type="ECO:0000256" key="1">
    <source>
        <dbReference type="ARBA" id="ARBA00010617"/>
    </source>
</evidence>
<dbReference type="InterPro" id="IPR002401">
    <property type="entry name" value="Cyt_P450_E_grp-I"/>
</dbReference>
<dbReference type="SUPFAM" id="SSF48264">
    <property type="entry name" value="Cytochrome P450"/>
    <property type="match status" value="1"/>
</dbReference>
<feature type="transmembrane region" description="Helical" evidence="4">
    <location>
        <begin position="277"/>
        <end position="299"/>
    </location>
</feature>
<evidence type="ECO:0000256" key="3">
    <source>
        <dbReference type="ARBA" id="ARBA00023004"/>
    </source>
</evidence>
<keyword evidence="4" id="KW-0812">Transmembrane</keyword>
<evidence type="ECO:0000256" key="4">
    <source>
        <dbReference type="SAM" id="Phobius"/>
    </source>
</evidence>
<keyword evidence="2" id="KW-0479">Metal-binding</keyword>
<feature type="transmembrane region" description="Helical" evidence="4">
    <location>
        <begin position="410"/>
        <end position="431"/>
    </location>
</feature>
<gene>
    <name evidence="5" type="ORF">PIB30_068016</name>
</gene>
<reference evidence="5 6" key="1">
    <citation type="journal article" date="2023" name="Plants (Basel)">
        <title>Bridging the Gap: Combining Genomics and Transcriptomics Approaches to Understand Stylosanthes scabra, an Orphan Legume from the Brazilian Caatinga.</title>
        <authorList>
            <person name="Ferreira-Neto J.R.C."/>
            <person name="da Silva M.D."/>
            <person name="Binneck E."/>
            <person name="de Melo N.F."/>
            <person name="da Silva R.H."/>
            <person name="de Melo A.L.T.M."/>
            <person name="Pandolfi V."/>
            <person name="Bustamante F.O."/>
            <person name="Brasileiro-Vidal A.C."/>
            <person name="Benko-Iseppon A.M."/>
        </authorList>
    </citation>
    <scope>NUCLEOTIDE SEQUENCE [LARGE SCALE GENOMIC DNA]</scope>
    <source>
        <tissue evidence="5">Leaves</tissue>
    </source>
</reference>
<dbReference type="Proteomes" id="UP001341840">
    <property type="component" value="Unassembled WGS sequence"/>
</dbReference>
<dbReference type="PANTHER" id="PTHR24286">
    <property type="entry name" value="CYTOCHROME P450 26"/>
    <property type="match status" value="1"/>
</dbReference>
<evidence type="ECO:0000256" key="2">
    <source>
        <dbReference type="ARBA" id="ARBA00022723"/>
    </source>
</evidence>
<comment type="similarity">
    <text evidence="1">Belongs to the cytochrome P450 family.</text>
</comment>
<keyword evidence="4" id="KW-0472">Membrane</keyword>
<evidence type="ECO:0000313" key="5">
    <source>
        <dbReference type="EMBL" id="MED6186570.1"/>
    </source>
</evidence>
<accession>A0ABU6WL64</accession>
<protein>
    <recommendedName>
        <fullName evidence="7">Cytochrome P450</fullName>
    </recommendedName>
</protein>
<keyword evidence="4" id="KW-1133">Transmembrane helix</keyword>
<evidence type="ECO:0000313" key="6">
    <source>
        <dbReference type="Proteomes" id="UP001341840"/>
    </source>
</evidence>
<dbReference type="Pfam" id="PF00067">
    <property type="entry name" value="p450"/>
    <property type="match status" value="1"/>
</dbReference>
<proteinExistence type="inferred from homology"/>
<dbReference type="Gene3D" id="1.10.630.10">
    <property type="entry name" value="Cytochrome P450"/>
    <property type="match status" value="1"/>
</dbReference>
<organism evidence="5 6">
    <name type="scientific">Stylosanthes scabra</name>
    <dbReference type="NCBI Taxonomy" id="79078"/>
    <lineage>
        <taxon>Eukaryota</taxon>
        <taxon>Viridiplantae</taxon>
        <taxon>Streptophyta</taxon>
        <taxon>Embryophyta</taxon>
        <taxon>Tracheophyta</taxon>
        <taxon>Spermatophyta</taxon>
        <taxon>Magnoliopsida</taxon>
        <taxon>eudicotyledons</taxon>
        <taxon>Gunneridae</taxon>
        <taxon>Pentapetalae</taxon>
        <taxon>rosids</taxon>
        <taxon>fabids</taxon>
        <taxon>Fabales</taxon>
        <taxon>Fabaceae</taxon>
        <taxon>Papilionoideae</taxon>
        <taxon>50 kb inversion clade</taxon>
        <taxon>dalbergioids sensu lato</taxon>
        <taxon>Dalbergieae</taxon>
        <taxon>Pterocarpus clade</taxon>
        <taxon>Stylosanthes</taxon>
    </lineage>
</organism>
<keyword evidence="6" id="KW-1185">Reference proteome</keyword>
<evidence type="ECO:0008006" key="7">
    <source>
        <dbReference type="Google" id="ProtNLM"/>
    </source>
</evidence>
<dbReference type="PANTHER" id="PTHR24286:SF305">
    <property type="entry name" value="CYTOCHROME P450 708A2"/>
    <property type="match status" value="1"/>
</dbReference>